<keyword evidence="3" id="KW-0813">Transport</keyword>
<evidence type="ECO:0000256" key="6">
    <source>
        <dbReference type="ARBA" id="ARBA00049753"/>
    </source>
</evidence>
<dbReference type="GO" id="GO:0042597">
    <property type="term" value="C:periplasmic space"/>
    <property type="evidence" value="ECO:0007669"/>
    <property type="project" value="UniProtKB-SubCell"/>
</dbReference>
<comment type="subcellular location">
    <subcellularLocation>
        <location evidence="1">Periplasm</location>
    </subcellularLocation>
</comment>
<sequence>MLRTQIMCPLRAIALSALLSWIPCSHASDESLDVLHWWTSQSERRAADWLARQAIEQGIPWQDAVIPGGGGGGAMRVLKSRVLSGRPPASAQLNGYPVSEWADLGLLLELNTPAQDNMWQDHLFPAVIDTIRFRDHWVAAPLGVHRINTMLLNRKLFERAKVSPPKTWDAFEQAATALQQAGIRPLAQSSEPWQVATLFESLVLAEGGAQFYGQVFVKQAPTAFQAPQFAQALTRLRKLKQWMGPISDQPWDVLAKRFARGEAAMFIMGDWAKGEVMAMGLEPEQDFWCQAVPGSESAHLYSIDTLVMFNGNYARQSTQWALASLLTTLPVQLGFNRIKGSVPVLRNLNANLLDSCARQSWIAFGKGPLAPSLTHRMAADEQFKATVINQIHRFFIDDRVTISEVQRKLAATTRYLRQNSHDTQHTRR</sequence>
<organism evidence="8 9">
    <name type="scientific">Chitinivorax tropicus</name>
    <dbReference type="NCBI Taxonomy" id="714531"/>
    <lineage>
        <taxon>Bacteria</taxon>
        <taxon>Pseudomonadati</taxon>
        <taxon>Pseudomonadota</taxon>
        <taxon>Betaproteobacteria</taxon>
        <taxon>Chitinivorax</taxon>
    </lineage>
</organism>
<dbReference type="InterPro" id="IPR050490">
    <property type="entry name" value="Bact_solute-bd_prot1"/>
</dbReference>
<comment type="caution">
    <text evidence="8">The sequence shown here is derived from an EMBL/GenBank/DDBJ whole genome shotgun (WGS) entry which is preliminary data.</text>
</comment>
<evidence type="ECO:0000313" key="9">
    <source>
        <dbReference type="Proteomes" id="UP000575898"/>
    </source>
</evidence>
<evidence type="ECO:0000256" key="7">
    <source>
        <dbReference type="SAM" id="SignalP"/>
    </source>
</evidence>
<keyword evidence="9" id="KW-1185">Reference proteome</keyword>
<dbReference type="Pfam" id="PF01547">
    <property type="entry name" value="SBP_bac_1"/>
    <property type="match status" value="1"/>
</dbReference>
<dbReference type="PANTHER" id="PTHR43649">
    <property type="entry name" value="ARABINOSE-BINDING PROTEIN-RELATED"/>
    <property type="match status" value="1"/>
</dbReference>
<keyword evidence="4 7" id="KW-0732">Signal</keyword>
<comment type="similarity">
    <text evidence="2">Belongs to the bacterial solute-binding protein 1 family.</text>
</comment>
<comment type="function">
    <text evidence="5">Part of a binding-protein-dependent transport system for a sugar.</text>
</comment>
<evidence type="ECO:0000256" key="5">
    <source>
        <dbReference type="ARBA" id="ARBA00049629"/>
    </source>
</evidence>
<dbReference type="Proteomes" id="UP000575898">
    <property type="component" value="Unassembled WGS sequence"/>
</dbReference>
<protein>
    <recommendedName>
        <fullName evidence="6">Probable sugar-binding periplasmic protein</fullName>
    </recommendedName>
</protein>
<dbReference type="PANTHER" id="PTHR43649:SF28">
    <property type="entry name" value="BINDING PROTEIN COMPONENT OF ABC SUGAR TRANSPORTER-RELATED"/>
    <property type="match status" value="1"/>
</dbReference>
<dbReference type="SUPFAM" id="SSF53850">
    <property type="entry name" value="Periplasmic binding protein-like II"/>
    <property type="match status" value="1"/>
</dbReference>
<dbReference type="InterPro" id="IPR006059">
    <property type="entry name" value="SBP"/>
</dbReference>
<evidence type="ECO:0000256" key="4">
    <source>
        <dbReference type="ARBA" id="ARBA00022729"/>
    </source>
</evidence>
<feature type="chain" id="PRO_5033050347" description="Probable sugar-binding periplasmic protein" evidence="7">
    <location>
        <begin position="28"/>
        <end position="428"/>
    </location>
</feature>
<proteinExistence type="inferred from homology"/>
<feature type="signal peptide" evidence="7">
    <location>
        <begin position="1"/>
        <end position="27"/>
    </location>
</feature>
<dbReference type="Gene3D" id="3.40.190.10">
    <property type="entry name" value="Periplasmic binding protein-like II"/>
    <property type="match status" value="2"/>
</dbReference>
<evidence type="ECO:0000256" key="3">
    <source>
        <dbReference type="ARBA" id="ARBA00022448"/>
    </source>
</evidence>
<evidence type="ECO:0000256" key="2">
    <source>
        <dbReference type="ARBA" id="ARBA00008520"/>
    </source>
</evidence>
<gene>
    <name evidence="8" type="ORF">HNQ59_001910</name>
</gene>
<accession>A0A840MNE5</accession>
<evidence type="ECO:0000313" key="8">
    <source>
        <dbReference type="EMBL" id="MBB5018619.1"/>
    </source>
</evidence>
<reference evidence="8 9" key="1">
    <citation type="submission" date="2020-08" db="EMBL/GenBank/DDBJ databases">
        <title>Genomic Encyclopedia of Type Strains, Phase IV (KMG-IV): sequencing the most valuable type-strain genomes for metagenomic binning, comparative biology and taxonomic classification.</title>
        <authorList>
            <person name="Goeker M."/>
        </authorList>
    </citation>
    <scope>NUCLEOTIDE SEQUENCE [LARGE SCALE GENOMIC DNA]</scope>
    <source>
        <strain evidence="8 9">DSM 27165</strain>
    </source>
</reference>
<dbReference type="EMBL" id="JACHHY010000010">
    <property type="protein sequence ID" value="MBB5018619.1"/>
    <property type="molecule type" value="Genomic_DNA"/>
</dbReference>
<dbReference type="AlphaFoldDB" id="A0A840MNE5"/>
<evidence type="ECO:0000256" key="1">
    <source>
        <dbReference type="ARBA" id="ARBA00004418"/>
    </source>
</evidence>
<name>A0A840MNE5_9PROT</name>